<dbReference type="CDD" id="cd00085">
    <property type="entry name" value="HNHc"/>
    <property type="match status" value="1"/>
</dbReference>
<evidence type="ECO:0000259" key="3">
    <source>
        <dbReference type="SMART" id="SM00507"/>
    </source>
</evidence>
<dbReference type="EMBL" id="JABVEC010000022">
    <property type="protein sequence ID" value="MBC6468888.1"/>
    <property type="molecule type" value="Genomic_DNA"/>
</dbReference>
<dbReference type="SMART" id="SM00507">
    <property type="entry name" value="HNHc"/>
    <property type="match status" value="1"/>
</dbReference>
<comment type="caution">
    <text evidence="4">The sequence shown here is derived from an EMBL/GenBank/DDBJ whole genome shotgun (WGS) entry which is preliminary data.</text>
</comment>
<dbReference type="Pfam" id="PF02720">
    <property type="entry name" value="DUF222"/>
    <property type="match status" value="1"/>
</dbReference>
<accession>A0ABR7LW31</accession>
<name>A0ABR7LW31_9ACTN</name>
<dbReference type="InterPro" id="IPR003615">
    <property type="entry name" value="HNH_nuc"/>
</dbReference>
<dbReference type="Gene3D" id="1.10.30.50">
    <property type="match status" value="1"/>
</dbReference>
<comment type="similarity">
    <text evidence="1">Belongs to the Rv1128c/1148c/1588c/1702c/1945/3466 family.</text>
</comment>
<dbReference type="Pfam" id="PF01844">
    <property type="entry name" value="HNH"/>
    <property type="match status" value="1"/>
</dbReference>
<keyword evidence="5" id="KW-1185">Reference proteome</keyword>
<feature type="compositionally biased region" description="Polar residues" evidence="2">
    <location>
        <begin position="323"/>
        <end position="341"/>
    </location>
</feature>
<feature type="region of interest" description="Disordered" evidence="2">
    <location>
        <begin position="286"/>
        <end position="395"/>
    </location>
</feature>
<feature type="compositionally biased region" description="Basic and acidic residues" evidence="2">
    <location>
        <begin position="385"/>
        <end position="395"/>
    </location>
</feature>
<feature type="region of interest" description="Disordered" evidence="2">
    <location>
        <begin position="193"/>
        <end position="243"/>
    </location>
</feature>
<dbReference type="InterPro" id="IPR002711">
    <property type="entry name" value="HNH"/>
</dbReference>
<feature type="domain" description="HNH nuclease" evidence="3">
    <location>
        <begin position="430"/>
        <end position="482"/>
    </location>
</feature>
<gene>
    <name evidence="4" type="ORF">HKK74_25840</name>
</gene>
<feature type="compositionally biased region" description="Polar residues" evidence="2">
    <location>
        <begin position="229"/>
        <end position="240"/>
    </location>
</feature>
<reference evidence="4 5" key="1">
    <citation type="submission" date="2020-06" db="EMBL/GenBank/DDBJ databases">
        <title>Actinomadura xiongansis sp. nov., isolated from soil of Baiyangdian.</title>
        <authorList>
            <person name="Zhang X."/>
        </authorList>
    </citation>
    <scope>NUCLEOTIDE SEQUENCE [LARGE SCALE GENOMIC DNA]</scope>
    <source>
        <strain evidence="4 5">HBUM206468</strain>
    </source>
</reference>
<organism evidence="4 5">
    <name type="scientific">Actinomadura alba</name>
    <dbReference type="NCBI Taxonomy" id="406431"/>
    <lineage>
        <taxon>Bacteria</taxon>
        <taxon>Bacillati</taxon>
        <taxon>Actinomycetota</taxon>
        <taxon>Actinomycetes</taxon>
        <taxon>Streptosporangiales</taxon>
        <taxon>Thermomonosporaceae</taxon>
        <taxon>Actinomadura</taxon>
    </lineage>
</organism>
<evidence type="ECO:0000256" key="2">
    <source>
        <dbReference type="SAM" id="MobiDB-lite"/>
    </source>
</evidence>
<evidence type="ECO:0000313" key="4">
    <source>
        <dbReference type="EMBL" id="MBC6468888.1"/>
    </source>
</evidence>
<protein>
    <submittedName>
        <fullName evidence="4">DUF222 domain-containing protein</fullName>
    </submittedName>
</protein>
<dbReference type="RefSeq" id="WP_187245939.1">
    <property type="nucleotide sequence ID" value="NZ_BAAAOK010000001.1"/>
</dbReference>
<dbReference type="InterPro" id="IPR003870">
    <property type="entry name" value="DUF222"/>
</dbReference>
<sequence length="564" mass="59867">MTGEWPVMTMLNPIKHEAVVAAERLEAEICELAGHLAAATCRFLLLLAEFDRREAWGGWGIRSCAQWLSWKCGISPATAREQVRVARALEELPVTTEAFSSGRLSYSKVRALTRVATSDNEAALVETALVTTAAQLERIVVGMRNATRDDVAERHARRKVTWRHDDDGSFVMSIRLDPEEGAVALAALRAAQSSGSDSSSGSAAGSRSASGTDSDSPSVSGSGKASPQAVDTDNVSTETPSIVKGEPLALPDALTAIFTAYVSGKVRDASDPEAFQVIIHTDAETMAAESHPAPATPPGGSAPQKRPTPRTAPAPEKAPTREGNATRTRTSTSDGDPTLDSNHAPDSHLTPDGNLAPDGNLIPDSGLAPDSGLVPEDDTGAPGGHLDDGPALHPDTARRLACDSTTVTLIHRADGSLLDAGRRTRRIGVRLRRALRTRDQGRCRFPGCQRRAHLHAHHVVHWSRGGPTNLDNLTSLCTAHHWLVHEGGFRMWLTLDGELRFATPAGVPIPAVPVPEAVTGDIQDQHLAVITPDTTVPAWDGTPLDLANAVLAHLQPARPVARVA</sequence>
<evidence type="ECO:0000313" key="5">
    <source>
        <dbReference type="Proteomes" id="UP000805614"/>
    </source>
</evidence>
<dbReference type="Proteomes" id="UP000805614">
    <property type="component" value="Unassembled WGS sequence"/>
</dbReference>
<feature type="compositionally biased region" description="Low complexity" evidence="2">
    <location>
        <begin position="193"/>
        <end position="226"/>
    </location>
</feature>
<evidence type="ECO:0000256" key="1">
    <source>
        <dbReference type="ARBA" id="ARBA00023450"/>
    </source>
</evidence>
<proteinExistence type="inferred from homology"/>